<dbReference type="STRING" id="135739.BTO32_01730"/>
<dbReference type="AlphaFoldDB" id="A0A1V2DX35"/>
<proteinExistence type="inferred from homology"/>
<dbReference type="Gene3D" id="2.40.30.170">
    <property type="match status" value="1"/>
</dbReference>
<feature type="coiled-coil region" evidence="2">
    <location>
        <begin position="116"/>
        <end position="191"/>
    </location>
</feature>
<dbReference type="OrthoDB" id="9781888at2"/>
<dbReference type="Gene3D" id="2.40.50.100">
    <property type="match status" value="1"/>
</dbReference>
<evidence type="ECO:0000256" key="2">
    <source>
        <dbReference type="SAM" id="Coils"/>
    </source>
</evidence>
<gene>
    <name evidence="3" type="ORF">BTO32_01730</name>
</gene>
<name>A0A1V2DX35_9GAMM</name>
<keyword evidence="4" id="KW-1185">Reference proteome</keyword>
<comment type="similarity">
    <text evidence="1">Belongs to the membrane fusion protein (MFP) (TC 8.A.1) family.</text>
</comment>
<protein>
    <submittedName>
        <fullName evidence="3">Efflux transporter periplasmic adaptor subunit</fullName>
    </submittedName>
</protein>
<dbReference type="NCBIfam" id="TIGR01730">
    <property type="entry name" value="RND_mfp"/>
    <property type="match status" value="1"/>
</dbReference>
<dbReference type="PANTHER" id="PTHR30469:SF12">
    <property type="entry name" value="MULTIDRUG RESISTANCE PROTEIN MDTA"/>
    <property type="match status" value="1"/>
</dbReference>
<dbReference type="GO" id="GO:0015562">
    <property type="term" value="F:efflux transmembrane transporter activity"/>
    <property type="evidence" value="ECO:0007669"/>
    <property type="project" value="TreeGrafter"/>
</dbReference>
<reference evidence="3 4" key="1">
    <citation type="submission" date="2016-12" db="EMBL/GenBank/DDBJ databases">
        <title>Marinobacter lutaoensis whole genome sequencing.</title>
        <authorList>
            <person name="Verma A."/>
            <person name="Krishnamurthi S."/>
        </authorList>
    </citation>
    <scope>NUCLEOTIDE SEQUENCE [LARGE SCALE GENOMIC DNA]</scope>
    <source>
        <strain evidence="3 4">T5054</strain>
    </source>
</reference>
<accession>A0A1V2DX35</accession>
<dbReference type="GO" id="GO:1990281">
    <property type="term" value="C:efflux pump complex"/>
    <property type="evidence" value="ECO:0007669"/>
    <property type="project" value="TreeGrafter"/>
</dbReference>
<dbReference type="Proteomes" id="UP000189339">
    <property type="component" value="Unassembled WGS sequence"/>
</dbReference>
<evidence type="ECO:0000256" key="1">
    <source>
        <dbReference type="ARBA" id="ARBA00009477"/>
    </source>
</evidence>
<dbReference type="SUPFAM" id="SSF111369">
    <property type="entry name" value="HlyD-like secretion proteins"/>
    <property type="match status" value="1"/>
</dbReference>
<organism evidence="3 4">
    <name type="scientific">Marinobacter lutaoensis</name>
    <dbReference type="NCBI Taxonomy" id="135739"/>
    <lineage>
        <taxon>Bacteria</taxon>
        <taxon>Pseudomonadati</taxon>
        <taxon>Pseudomonadota</taxon>
        <taxon>Gammaproteobacteria</taxon>
        <taxon>Pseudomonadales</taxon>
        <taxon>Marinobacteraceae</taxon>
        <taxon>Marinobacter</taxon>
    </lineage>
</organism>
<evidence type="ECO:0000313" key="3">
    <source>
        <dbReference type="EMBL" id="ONF45218.1"/>
    </source>
</evidence>
<dbReference type="RefSeq" id="WP_076722712.1">
    <property type="nucleotide sequence ID" value="NZ_MSCW01000001.1"/>
</dbReference>
<sequence length="388" mass="42256">MMKRHAKWLAVLAAIALLLLVLLYNGRKIAEQANRPMPARQETTLAADVAVVQVTTGRYAPTLEAFGSADAHYRLSLTTQVAGRVARLADSLEAGQQVRRGSVLVQLEDTDYRATLASAEKELASARLDLLEAEREAAQAQAEWRTSGMEGEPDSPLVLHEPQLALARAAVAEAEAAVTAARQDLDRTRIQAPFDALVVERSVSPGSYLQAGGEVAQLYSTDRVEIALPLSQRDWAKLPDLPTLEAGDWPVTLISVETGERWQGYVRRAERHLDDSNRQRALVAAVDQPLAHTPPLAPGTFVRAEIPGRELTDLWRLPPSALSQRGEIWYVADGALATFAAEPVASDAQALYIQPPESLRQQTVQVLTHPLSSYVPGMAVHPVEAQDE</sequence>
<dbReference type="PANTHER" id="PTHR30469">
    <property type="entry name" value="MULTIDRUG RESISTANCE PROTEIN MDTA"/>
    <property type="match status" value="1"/>
</dbReference>
<comment type="caution">
    <text evidence="3">The sequence shown here is derived from an EMBL/GenBank/DDBJ whole genome shotgun (WGS) entry which is preliminary data.</text>
</comment>
<dbReference type="Gene3D" id="1.10.287.470">
    <property type="entry name" value="Helix hairpin bin"/>
    <property type="match status" value="1"/>
</dbReference>
<keyword evidence="2" id="KW-0175">Coiled coil</keyword>
<evidence type="ECO:0000313" key="4">
    <source>
        <dbReference type="Proteomes" id="UP000189339"/>
    </source>
</evidence>
<dbReference type="InterPro" id="IPR006143">
    <property type="entry name" value="RND_pump_MFP"/>
</dbReference>
<dbReference type="EMBL" id="MSCW01000001">
    <property type="protein sequence ID" value="ONF45218.1"/>
    <property type="molecule type" value="Genomic_DNA"/>
</dbReference>